<organism evidence="11 12">
    <name type="scientific">Ridgeia piscesae</name>
    <name type="common">Tubeworm</name>
    <dbReference type="NCBI Taxonomy" id="27915"/>
    <lineage>
        <taxon>Eukaryota</taxon>
        <taxon>Metazoa</taxon>
        <taxon>Spiralia</taxon>
        <taxon>Lophotrochozoa</taxon>
        <taxon>Annelida</taxon>
        <taxon>Polychaeta</taxon>
        <taxon>Sedentaria</taxon>
        <taxon>Canalipalpata</taxon>
        <taxon>Sabellida</taxon>
        <taxon>Siboglinidae</taxon>
        <taxon>Ridgeia</taxon>
    </lineage>
</organism>
<dbReference type="Gene3D" id="3.20.20.120">
    <property type="entry name" value="Enolase-like C-terminal domain"/>
    <property type="match status" value="1"/>
</dbReference>
<dbReference type="Gene3D" id="3.30.390.10">
    <property type="entry name" value="Enolase-like, N-terminal domain"/>
    <property type="match status" value="1"/>
</dbReference>
<dbReference type="InterPro" id="IPR046945">
    <property type="entry name" value="RHMD-like"/>
</dbReference>
<evidence type="ECO:0000256" key="4">
    <source>
        <dbReference type="ARBA" id="ARBA00022723"/>
    </source>
</evidence>
<dbReference type="InterPro" id="IPR029065">
    <property type="entry name" value="Enolase_C-like"/>
</dbReference>
<protein>
    <recommendedName>
        <fullName evidence="8">Mitochondrial enolase superfamily member 1</fullName>
        <ecNumber evidence="3">4.2.1.68</ecNumber>
    </recommendedName>
    <alternativeName>
        <fullName evidence="9">L-fuconate dehydratase</fullName>
    </alternativeName>
</protein>
<dbReference type="GO" id="GO:0000287">
    <property type="term" value="F:magnesium ion binding"/>
    <property type="evidence" value="ECO:0007669"/>
    <property type="project" value="TreeGrafter"/>
</dbReference>
<comment type="caution">
    <text evidence="11">The sequence shown here is derived from an EMBL/GenBank/DDBJ whole genome shotgun (WGS) entry which is preliminary data.</text>
</comment>
<dbReference type="InterPro" id="IPR018110">
    <property type="entry name" value="Mandel_Rmase/mucon_lact_enz_CS"/>
</dbReference>
<keyword evidence="12" id="KW-1185">Reference proteome</keyword>
<dbReference type="GO" id="GO:0016052">
    <property type="term" value="P:carbohydrate catabolic process"/>
    <property type="evidence" value="ECO:0007669"/>
    <property type="project" value="TreeGrafter"/>
</dbReference>
<sequence>MIDVTVCLAIKSYSHLVVGRNLSDIFGDFASFWNEITQEPQLRWLGPQKGVVHLAVGAIMNALWDLWAKIEGKPLWKLLVDMEPEKLLSVIDFSYITDALSKDEALEILKKGQEGKKEREADILANGIAAYTTSVAWMGYNDEKIIQLCKEALADGFKSFKAKVGVSVEDDMRRLSLVRREIGDENKLMVDANQVWDVNQAIEWMKPLAKYNLTWIEEPTSPDDVIGHAKIAKALKPLGMGVATGEHCHNRVMFKQFLQADALQFCQIDCCRLAGPSEVISVLLMAAKFGVPVCPHGGGVGLCEMIQHMAIFDYICVSKTREDRVVEYIDHLHEHFVHPVIVKRGSYQAPTEPGYSTEMKKNSLDQFEYPRGSRWQKLFADGLFK</sequence>
<dbReference type="SMART" id="SM00922">
    <property type="entry name" value="MR_MLE"/>
    <property type="match status" value="1"/>
</dbReference>
<evidence type="ECO:0000256" key="5">
    <source>
        <dbReference type="ARBA" id="ARBA00022842"/>
    </source>
</evidence>
<feature type="domain" description="Mandelate racemase/muconate lactonizing enzyme C-terminal" evidence="10">
    <location>
        <begin position="142"/>
        <end position="238"/>
    </location>
</feature>
<dbReference type="PANTHER" id="PTHR13794">
    <property type="entry name" value="ENOLASE SUPERFAMILY, MANDELATE RACEMASE"/>
    <property type="match status" value="1"/>
</dbReference>
<evidence type="ECO:0000313" key="12">
    <source>
        <dbReference type="Proteomes" id="UP001209878"/>
    </source>
</evidence>
<dbReference type="EC" id="4.2.1.68" evidence="3"/>
<dbReference type="PROSITE" id="PS00909">
    <property type="entry name" value="MR_MLE_2"/>
    <property type="match status" value="1"/>
</dbReference>
<proteinExistence type="inferred from homology"/>
<evidence type="ECO:0000313" key="11">
    <source>
        <dbReference type="EMBL" id="KAK2183990.1"/>
    </source>
</evidence>
<dbReference type="AlphaFoldDB" id="A0AAD9NWZ1"/>
<comment type="catalytic activity">
    <reaction evidence="1">
        <text>L-fuconate = 2-dehydro-3-deoxy-L-fuconate + H2O</text>
        <dbReference type="Rhea" id="RHEA:22772"/>
        <dbReference type="ChEBI" id="CHEBI:15377"/>
        <dbReference type="ChEBI" id="CHEBI:21291"/>
        <dbReference type="ChEBI" id="CHEBI:37448"/>
        <dbReference type="EC" id="4.2.1.68"/>
    </reaction>
</comment>
<dbReference type="PANTHER" id="PTHR13794:SF58">
    <property type="entry name" value="MITOCHONDRIAL ENOLASE SUPERFAMILY MEMBER 1"/>
    <property type="match status" value="1"/>
</dbReference>
<dbReference type="GO" id="GO:0009063">
    <property type="term" value="P:amino acid catabolic process"/>
    <property type="evidence" value="ECO:0007669"/>
    <property type="project" value="InterPro"/>
</dbReference>
<evidence type="ECO:0000256" key="7">
    <source>
        <dbReference type="ARBA" id="ARBA00061144"/>
    </source>
</evidence>
<name>A0AAD9NWZ1_RIDPI</name>
<dbReference type="SFLD" id="SFLDG00179">
    <property type="entry name" value="mandelate_racemase"/>
    <property type="match status" value="1"/>
</dbReference>
<dbReference type="InterPro" id="IPR013342">
    <property type="entry name" value="Mandelate_racemase_C"/>
</dbReference>
<reference evidence="11" key="1">
    <citation type="journal article" date="2023" name="Mol. Biol. Evol.">
        <title>Third-Generation Sequencing Reveals the Adaptive Role of the Epigenome in Three Deep-Sea Polychaetes.</title>
        <authorList>
            <person name="Perez M."/>
            <person name="Aroh O."/>
            <person name="Sun Y."/>
            <person name="Lan Y."/>
            <person name="Juniper S.K."/>
            <person name="Young C.R."/>
            <person name="Angers B."/>
            <person name="Qian P.Y."/>
        </authorList>
    </citation>
    <scope>NUCLEOTIDE SEQUENCE</scope>
    <source>
        <strain evidence="11">R07B-5</strain>
    </source>
</reference>
<evidence type="ECO:0000256" key="1">
    <source>
        <dbReference type="ARBA" id="ARBA00001737"/>
    </source>
</evidence>
<keyword evidence="5" id="KW-0460">Magnesium</keyword>
<dbReference type="InterPro" id="IPR036849">
    <property type="entry name" value="Enolase-like_C_sf"/>
</dbReference>
<dbReference type="SUPFAM" id="SSF54826">
    <property type="entry name" value="Enolase N-terminal domain-like"/>
    <property type="match status" value="1"/>
</dbReference>
<dbReference type="SFLD" id="SFLDS00001">
    <property type="entry name" value="Enolase"/>
    <property type="match status" value="1"/>
</dbReference>
<gene>
    <name evidence="11" type="ORF">NP493_287g01037</name>
</gene>
<dbReference type="Pfam" id="PF13378">
    <property type="entry name" value="MR_MLE_C"/>
    <property type="match status" value="1"/>
</dbReference>
<dbReference type="GO" id="GO:0050023">
    <property type="term" value="F:L-fuconate dehydratase activity"/>
    <property type="evidence" value="ECO:0007669"/>
    <property type="project" value="UniProtKB-EC"/>
</dbReference>
<dbReference type="FunFam" id="3.20.20.120:FF:000007">
    <property type="entry name" value="Mitochondrial enolase superfamily member 1"/>
    <property type="match status" value="1"/>
</dbReference>
<evidence type="ECO:0000256" key="8">
    <source>
        <dbReference type="ARBA" id="ARBA00073815"/>
    </source>
</evidence>
<evidence type="ECO:0000259" key="10">
    <source>
        <dbReference type="SMART" id="SM00922"/>
    </source>
</evidence>
<evidence type="ECO:0000256" key="6">
    <source>
        <dbReference type="ARBA" id="ARBA00023239"/>
    </source>
</evidence>
<keyword evidence="4" id="KW-0479">Metal-binding</keyword>
<keyword evidence="6" id="KW-0456">Lyase</keyword>
<dbReference type="InterPro" id="IPR029017">
    <property type="entry name" value="Enolase-like_N"/>
</dbReference>
<evidence type="ECO:0000256" key="3">
    <source>
        <dbReference type="ARBA" id="ARBA00013142"/>
    </source>
</evidence>
<accession>A0AAD9NWZ1</accession>
<dbReference type="Proteomes" id="UP001209878">
    <property type="component" value="Unassembled WGS sequence"/>
</dbReference>
<dbReference type="SUPFAM" id="SSF51604">
    <property type="entry name" value="Enolase C-terminal domain-like"/>
    <property type="match status" value="1"/>
</dbReference>
<dbReference type="EMBL" id="JAODUO010000287">
    <property type="protein sequence ID" value="KAK2183990.1"/>
    <property type="molecule type" value="Genomic_DNA"/>
</dbReference>
<evidence type="ECO:0000256" key="9">
    <source>
        <dbReference type="ARBA" id="ARBA00078003"/>
    </source>
</evidence>
<comment type="similarity">
    <text evidence="7">Belongs to the mandelate racemase/muconate lactonizing enzyme family. ENOSF1 subfamily.</text>
</comment>
<comment type="cofactor">
    <cofactor evidence="2">
        <name>Mg(2+)</name>
        <dbReference type="ChEBI" id="CHEBI:18420"/>
    </cofactor>
</comment>
<evidence type="ECO:0000256" key="2">
    <source>
        <dbReference type="ARBA" id="ARBA00001946"/>
    </source>
</evidence>